<reference evidence="1" key="1">
    <citation type="submission" date="2022-05" db="EMBL/GenBank/DDBJ databases">
        <title>Chromosome-level genome of Chaenocephalus aceratus.</title>
        <authorList>
            <person name="Park H."/>
        </authorList>
    </citation>
    <scope>NUCLEOTIDE SEQUENCE</scope>
    <source>
        <strain evidence="1">KU_202001</strain>
    </source>
</reference>
<sequence length="127" mass="13836">ASHNLSRSWPLAIFPILRPCVPDPSGELRRCKTAEECASINTLKFQLNGPFTNKSSLSRPEESLLPETQLRTQGHNGACFPVALSLLEQRRSLGTENSGRNLSGGKPKSCDLLPSLVFTVIVPSNVH</sequence>
<evidence type="ECO:0000313" key="1">
    <source>
        <dbReference type="EMBL" id="KAI4817463.1"/>
    </source>
</evidence>
<comment type="caution">
    <text evidence="1">The sequence shown here is derived from an EMBL/GenBank/DDBJ whole genome shotgun (WGS) entry which is preliminary data.</text>
</comment>
<organism evidence="1 2">
    <name type="scientific">Chaenocephalus aceratus</name>
    <name type="common">Blackfin icefish</name>
    <name type="synonym">Chaenichthys aceratus</name>
    <dbReference type="NCBI Taxonomy" id="36190"/>
    <lineage>
        <taxon>Eukaryota</taxon>
        <taxon>Metazoa</taxon>
        <taxon>Chordata</taxon>
        <taxon>Craniata</taxon>
        <taxon>Vertebrata</taxon>
        <taxon>Euteleostomi</taxon>
        <taxon>Actinopterygii</taxon>
        <taxon>Neopterygii</taxon>
        <taxon>Teleostei</taxon>
        <taxon>Neoteleostei</taxon>
        <taxon>Acanthomorphata</taxon>
        <taxon>Eupercaria</taxon>
        <taxon>Perciformes</taxon>
        <taxon>Notothenioidei</taxon>
        <taxon>Channichthyidae</taxon>
        <taxon>Chaenocephalus</taxon>
    </lineage>
</organism>
<proteinExistence type="predicted"/>
<gene>
    <name evidence="1" type="ORF">KUCAC02_010863</name>
</gene>
<feature type="non-terminal residue" evidence="1">
    <location>
        <position position="127"/>
    </location>
</feature>
<dbReference type="EMBL" id="CM043795">
    <property type="protein sequence ID" value="KAI4817463.1"/>
    <property type="molecule type" value="Genomic_DNA"/>
</dbReference>
<keyword evidence="2" id="KW-1185">Reference proteome</keyword>
<name>A0ACB9WVL6_CHAAC</name>
<accession>A0ACB9WVL6</accession>
<protein>
    <submittedName>
        <fullName evidence="1">Uncharacterized protein</fullName>
    </submittedName>
</protein>
<evidence type="ECO:0000313" key="2">
    <source>
        <dbReference type="Proteomes" id="UP001057452"/>
    </source>
</evidence>
<feature type="non-terminal residue" evidence="1">
    <location>
        <position position="1"/>
    </location>
</feature>
<dbReference type="Proteomes" id="UP001057452">
    <property type="component" value="Chromosome 11"/>
</dbReference>